<dbReference type="RefSeq" id="WP_248551150.1">
    <property type="nucleotide sequence ID" value="NZ_JALPRK010000004.1"/>
</dbReference>
<protein>
    <submittedName>
        <fullName evidence="3">Extracellular solute-binding protein</fullName>
    </submittedName>
</protein>
<reference evidence="3" key="1">
    <citation type="submission" date="2022-04" db="EMBL/GenBank/DDBJ databases">
        <authorList>
            <person name="Seo M.-J."/>
        </authorList>
    </citation>
    <scope>NUCLEOTIDE SEQUENCE</scope>
    <source>
        <strain evidence="3">MBLB2552</strain>
    </source>
</reference>
<evidence type="ECO:0000313" key="4">
    <source>
        <dbReference type="Proteomes" id="UP001139534"/>
    </source>
</evidence>
<keyword evidence="4" id="KW-1185">Reference proteome</keyword>
<feature type="chain" id="PRO_5040831558" evidence="2">
    <location>
        <begin position="25"/>
        <end position="458"/>
    </location>
</feature>
<dbReference type="EMBL" id="JALPRK010000004">
    <property type="protein sequence ID" value="MCK8486948.1"/>
    <property type="molecule type" value="Genomic_DNA"/>
</dbReference>
<dbReference type="PANTHER" id="PTHR43649:SF12">
    <property type="entry name" value="DIACETYLCHITOBIOSE BINDING PROTEIN DASA"/>
    <property type="match status" value="1"/>
</dbReference>
<feature type="signal peptide" evidence="2">
    <location>
        <begin position="1"/>
        <end position="24"/>
    </location>
</feature>
<gene>
    <name evidence="3" type="ORF">M0651_07125</name>
</gene>
<evidence type="ECO:0000256" key="2">
    <source>
        <dbReference type="SAM" id="SignalP"/>
    </source>
</evidence>
<organism evidence="3 4">
    <name type="scientific">Paenibacillus mellifer</name>
    <dbReference type="NCBI Taxonomy" id="2937794"/>
    <lineage>
        <taxon>Bacteria</taxon>
        <taxon>Bacillati</taxon>
        <taxon>Bacillota</taxon>
        <taxon>Bacilli</taxon>
        <taxon>Bacillales</taxon>
        <taxon>Paenibacillaceae</taxon>
        <taxon>Paenibacillus</taxon>
    </lineage>
</organism>
<dbReference type="AlphaFoldDB" id="A0A9X2BPA9"/>
<dbReference type="Proteomes" id="UP001139534">
    <property type="component" value="Unassembled WGS sequence"/>
</dbReference>
<dbReference type="InterPro" id="IPR050490">
    <property type="entry name" value="Bact_solute-bd_prot1"/>
</dbReference>
<proteinExistence type="predicted"/>
<dbReference type="SUPFAM" id="SSF53850">
    <property type="entry name" value="Periplasmic binding protein-like II"/>
    <property type="match status" value="1"/>
</dbReference>
<dbReference type="Pfam" id="PF01547">
    <property type="entry name" value="SBP_bac_1"/>
    <property type="match status" value="1"/>
</dbReference>
<dbReference type="Gene3D" id="3.40.190.10">
    <property type="entry name" value="Periplasmic binding protein-like II"/>
    <property type="match status" value="1"/>
</dbReference>
<accession>A0A9X2BPA9</accession>
<comment type="caution">
    <text evidence="3">The sequence shown here is derived from an EMBL/GenBank/DDBJ whole genome shotgun (WGS) entry which is preliminary data.</text>
</comment>
<evidence type="ECO:0000256" key="1">
    <source>
        <dbReference type="SAM" id="MobiDB-lite"/>
    </source>
</evidence>
<dbReference type="InterPro" id="IPR006059">
    <property type="entry name" value="SBP"/>
</dbReference>
<sequence>MKTTNRKRARATAATGIFLLFALAACSGGGGESPQIHTGKSGDKGSEQPVEAPANAGKTTLTFSTFFPDPHLQELVTQYEALHPEVDIQLQSVQTDDAHLEAEMEKFMTQTNTAMLAGKGPDLLVLDDLPAASYVKNGLLVNFDELIAQDSAFKREDYFTNILDHAKIGGGLYAMPISFFLHGLAGDEEALAQAGVEINDDSWSWNDFAVLSQKLVNKTYPHVIHTEPEYMLNWMVSDNLSLFVDESKGTAKFNTATFTGLMKQVQKMSEDGVIGAEGIPYFFPVQINSPGDYFESLNSFLSSNMKLYVKPHAQDVGAGGYFQPYRSIGLNQSSKAKEQAWDFVKFMISDQVPVDPNHAGFPLNKRLYAQEVEQLKKDGSVPTAKEGPLKGVPIQVNPDELDALENELTGATHLVSKFQPDQLADIIVEQSQAFFSGQKSTEDVAGLIQNKVTTYLNE</sequence>
<dbReference type="PANTHER" id="PTHR43649">
    <property type="entry name" value="ARABINOSE-BINDING PROTEIN-RELATED"/>
    <property type="match status" value="1"/>
</dbReference>
<keyword evidence="2" id="KW-0732">Signal</keyword>
<evidence type="ECO:0000313" key="3">
    <source>
        <dbReference type="EMBL" id="MCK8486948.1"/>
    </source>
</evidence>
<feature type="region of interest" description="Disordered" evidence="1">
    <location>
        <begin position="31"/>
        <end position="53"/>
    </location>
</feature>
<dbReference type="PROSITE" id="PS51257">
    <property type="entry name" value="PROKAR_LIPOPROTEIN"/>
    <property type="match status" value="1"/>
</dbReference>
<name>A0A9X2BPA9_9BACL</name>